<dbReference type="Proteomes" id="UP000698222">
    <property type="component" value="Unassembled WGS sequence"/>
</dbReference>
<protein>
    <recommendedName>
        <fullName evidence="2">Calpain catalytic domain-containing protein</fullName>
    </recommendedName>
</protein>
<reference evidence="3 4" key="1">
    <citation type="submission" date="2021-03" db="EMBL/GenBank/DDBJ databases">
        <title>Sequencing the genomes of 1000 actinobacteria strains.</title>
        <authorList>
            <person name="Klenk H.-P."/>
        </authorList>
    </citation>
    <scope>NUCLEOTIDE SEQUENCE [LARGE SCALE GENOMIC DNA]</scope>
    <source>
        <strain evidence="3 4">DSM 14564</strain>
    </source>
</reference>
<evidence type="ECO:0000313" key="4">
    <source>
        <dbReference type="Proteomes" id="UP000698222"/>
    </source>
</evidence>
<dbReference type="Pfam" id="PF00648">
    <property type="entry name" value="Peptidase_C2"/>
    <property type="match status" value="1"/>
</dbReference>
<dbReference type="EMBL" id="JAGIOC010000001">
    <property type="protein sequence ID" value="MBP2408074.1"/>
    <property type="molecule type" value="Genomic_DNA"/>
</dbReference>
<comment type="caution">
    <text evidence="3">The sequence shown here is derived from an EMBL/GenBank/DDBJ whole genome shotgun (WGS) entry which is preliminary data.</text>
</comment>
<organism evidence="3 4">
    <name type="scientific">Brachybacterium fresconis</name>
    <dbReference type="NCBI Taxonomy" id="173363"/>
    <lineage>
        <taxon>Bacteria</taxon>
        <taxon>Bacillati</taxon>
        <taxon>Actinomycetota</taxon>
        <taxon>Actinomycetes</taxon>
        <taxon>Micrococcales</taxon>
        <taxon>Dermabacteraceae</taxon>
        <taxon>Brachybacterium</taxon>
    </lineage>
</organism>
<feature type="region of interest" description="Disordered" evidence="1">
    <location>
        <begin position="1"/>
        <end position="27"/>
    </location>
</feature>
<dbReference type="RefSeq" id="WP_342591668.1">
    <property type="nucleotide sequence ID" value="NZ_BAAAJV010000002.1"/>
</dbReference>
<name>A0ABS4YH31_9MICO</name>
<dbReference type="SUPFAM" id="SSF54001">
    <property type="entry name" value="Cysteine proteinases"/>
    <property type="match status" value="1"/>
</dbReference>
<keyword evidence="4" id="KW-1185">Reference proteome</keyword>
<proteinExistence type="predicted"/>
<evidence type="ECO:0000256" key="1">
    <source>
        <dbReference type="SAM" id="MobiDB-lite"/>
    </source>
</evidence>
<dbReference type="InterPro" id="IPR001300">
    <property type="entry name" value="Peptidase_C2_calpain_cat"/>
</dbReference>
<feature type="domain" description="Calpain catalytic" evidence="2">
    <location>
        <begin position="28"/>
        <end position="193"/>
    </location>
</feature>
<gene>
    <name evidence="3" type="ORF">JOF44_000977</name>
</gene>
<accession>A0ABS4YH31</accession>
<dbReference type="InterPro" id="IPR038765">
    <property type="entry name" value="Papain-like_cys_pep_sf"/>
</dbReference>
<evidence type="ECO:0000259" key="2">
    <source>
        <dbReference type="Pfam" id="PF00648"/>
    </source>
</evidence>
<sequence>MLSSPGPAATGWRLDTGPLTPPRPLRPRQGRVGDCWVIAPMLAIHETDPRRLPSLLSAEDDGTVTVRLPAVDAAIRVDRQMPVVASGAFVAARRDGANPGWVGVLEKAVAAHVAGGYTVLQRGVARFGLELLLGLRVRTLLRLPSAAQILAWRQEGRAITASTHPLSSLLPTAHGPLPRSHVYAVVGADVVSGHVQLRDPTRPGRVLAVDARTFGRGFLSVDVTPPLR</sequence>
<evidence type="ECO:0000313" key="3">
    <source>
        <dbReference type="EMBL" id="MBP2408074.1"/>
    </source>
</evidence>